<dbReference type="SUPFAM" id="SSF54427">
    <property type="entry name" value="NTF2-like"/>
    <property type="match status" value="1"/>
</dbReference>
<dbReference type="Pfam" id="PF12870">
    <property type="entry name" value="DUF4878"/>
    <property type="match status" value="1"/>
</dbReference>
<dbReference type="PROSITE" id="PS51257">
    <property type="entry name" value="PROKAR_LIPOPROTEIN"/>
    <property type="match status" value="1"/>
</dbReference>
<dbReference type="EMBL" id="CP015772">
    <property type="protein sequence ID" value="ANH82442.1"/>
    <property type="molecule type" value="Genomic_DNA"/>
</dbReference>
<dbReference type="InterPro" id="IPR024267">
    <property type="entry name" value="DUF4878"/>
</dbReference>
<dbReference type="OrthoDB" id="676228at2"/>
<dbReference type="STRING" id="1176587.A8C56_17020"/>
<dbReference type="InterPro" id="IPR032710">
    <property type="entry name" value="NTF2-like_dom_sf"/>
</dbReference>
<keyword evidence="2" id="KW-0732">Signal</keyword>
<evidence type="ECO:0000256" key="1">
    <source>
        <dbReference type="SAM" id="MobiDB-lite"/>
    </source>
</evidence>
<feature type="signal peptide" evidence="2">
    <location>
        <begin position="1"/>
        <end position="21"/>
    </location>
</feature>
<name>A0A1A9I712_9BACT</name>
<gene>
    <name evidence="4" type="ORF">A8C56_17020</name>
</gene>
<sequence length="172" mass="18783">MKKTIRLFAIILLLTAGFASCRPHEDPQSVLKAFFEHLIKKDIEGAAQLATKNSRSTLDMVKKGMDLAEQIDPSAQKQDPAEAFKNAEFSDASISGDTAFVTVTNKTKGEAPAVFTIVKEEGKWKVDFSMKTLMKMGTKGSGQEDGAKNQPPSMLTPEQMETVQKAADSLKK</sequence>
<evidence type="ECO:0000259" key="3">
    <source>
        <dbReference type="Pfam" id="PF12870"/>
    </source>
</evidence>
<feature type="domain" description="DUF4878" evidence="3">
    <location>
        <begin position="25"/>
        <end position="126"/>
    </location>
</feature>
<dbReference type="AlphaFoldDB" id="A0A1A9I712"/>
<dbReference type="Gene3D" id="3.10.450.50">
    <property type="match status" value="1"/>
</dbReference>
<evidence type="ECO:0000256" key="2">
    <source>
        <dbReference type="SAM" id="SignalP"/>
    </source>
</evidence>
<organism evidence="4 5">
    <name type="scientific">Niabella ginsenosidivorans</name>
    <dbReference type="NCBI Taxonomy" id="1176587"/>
    <lineage>
        <taxon>Bacteria</taxon>
        <taxon>Pseudomonadati</taxon>
        <taxon>Bacteroidota</taxon>
        <taxon>Chitinophagia</taxon>
        <taxon>Chitinophagales</taxon>
        <taxon>Chitinophagaceae</taxon>
        <taxon>Niabella</taxon>
    </lineage>
</organism>
<dbReference type="RefSeq" id="WP_067758666.1">
    <property type="nucleotide sequence ID" value="NZ_CP015772.1"/>
</dbReference>
<accession>A0A1A9I712</accession>
<dbReference type="Proteomes" id="UP000077667">
    <property type="component" value="Chromosome"/>
</dbReference>
<evidence type="ECO:0000313" key="5">
    <source>
        <dbReference type="Proteomes" id="UP000077667"/>
    </source>
</evidence>
<reference evidence="4 5" key="1">
    <citation type="submission" date="2016-05" db="EMBL/GenBank/DDBJ databases">
        <title>Niabella ginsenosidivorans BS26 whole genome sequencing.</title>
        <authorList>
            <person name="Im W.T."/>
            <person name="Siddiqi M.Z."/>
        </authorList>
    </citation>
    <scope>NUCLEOTIDE SEQUENCE [LARGE SCALE GENOMIC DNA]</scope>
    <source>
        <strain evidence="4 5">BS26</strain>
    </source>
</reference>
<dbReference type="KEGG" id="nia:A8C56_17020"/>
<protein>
    <recommendedName>
        <fullName evidence="3">DUF4878 domain-containing protein</fullName>
    </recommendedName>
</protein>
<feature type="chain" id="PRO_5008389963" description="DUF4878 domain-containing protein" evidence="2">
    <location>
        <begin position="22"/>
        <end position="172"/>
    </location>
</feature>
<feature type="region of interest" description="Disordered" evidence="1">
    <location>
        <begin position="136"/>
        <end position="172"/>
    </location>
</feature>
<proteinExistence type="predicted"/>
<evidence type="ECO:0000313" key="4">
    <source>
        <dbReference type="EMBL" id="ANH82442.1"/>
    </source>
</evidence>
<keyword evidence="5" id="KW-1185">Reference proteome</keyword>